<protein>
    <submittedName>
        <fullName evidence="7">Aminopeptidase P family protein</fullName>
    </submittedName>
</protein>
<feature type="domain" description="Peptidase M24" evidence="4">
    <location>
        <begin position="311"/>
        <end position="520"/>
    </location>
</feature>
<dbReference type="Proteomes" id="UP000602759">
    <property type="component" value="Unassembled WGS sequence"/>
</dbReference>
<evidence type="ECO:0000259" key="4">
    <source>
        <dbReference type="Pfam" id="PF00557"/>
    </source>
</evidence>
<dbReference type="CDD" id="cd01085">
    <property type="entry name" value="APP"/>
    <property type="match status" value="1"/>
</dbReference>
<dbReference type="InterPro" id="IPR036005">
    <property type="entry name" value="Creatinase/aminopeptidase-like"/>
</dbReference>
<evidence type="ECO:0000256" key="2">
    <source>
        <dbReference type="ARBA" id="ARBA00022723"/>
    </source>
</evidence>
<evidence type="ECO:0000259" key="6">
    <source>
        <dbReference type="Pfam" id="PF16188"/>
    </source>
</evidence>
<proteinExistence type="inferred from homology"/>
<name>A0ABR7YUU7_9SPHI</name>
<dbReference type="PANTHER" id="PTHR43763">
    <property type="entry name" value="XAA-PRO AMINOPEPTIDASE 1"/>
    <property type="match status" value="1"/>
</dbReference>
<dbReference type="RefSeq" id="WP_190995962.1">
    <property type="nucleotide sequence ID" value="NZ_JACOIK010000020.1"/>
</dbReference>
<accession>A0ABR7YUU7</accession>
<comment type="caution">
    <text evidence="7">The sequence shown here is derived from an EMBL/GenBank/DDBJ whole genome shotgun (WGS) entry which is preliminary data.</text>
</comment>
<dbReference type="Pfam" id="PF16189">
    <property type="entry name" value="Creatinase_N_2"/>
    <property type="match status" value="1"/>
</dbReference>
<dbReference type="InterPro" id="IPR000994">
    <property type="entry name" value="Pept_M24"/>
</dbReference>
<dbReference type="InterPro" id="IPR000587">
    <property type="entry name" value="Creatinase_N"/>
</dbReference>
<dbReference type="SUPFAM" id="SSF55920">
    <property type="entry name" value="Creatinase/aminopeptidase"/>
    <property type="match status" value="1"/>
</dbReference>
<dbReference type="InterPro" id="IPR029149">
    <property type="entry name" value="Creatin/AminoP/Spt16_N"/>
</dbReference>
<organism evidence="7 8">
    <name type="scientific">Sphingobacterium micropteri</name>
    <dbReference type="NCBI Taxonomy" id="2763501"/>
    <lineage>
        <taxon>Bacteria</taxon>
        <taxon>Pseudomonadati</taxon>
        <taxon>Bacteroidota</taxon>
        <taxon>Sphingobacteriia</taxon>
        <taxon>Sphingobacteriales</taxon>
        <taxon>Sphingobacteriaceae</taxon>
        <taxon>Sphingobacterium</taxon>
    </lineage>
</organism>
<keyword evidence="7" id="KW-0031">Aminopeptidase</keyword>
<feature type="domain" description="Peptidase M24 C-terminal" evidence="6">
    <location>
        <begin position="532"/>
        <end position="591"/>
    </location>
</feature>
<evidence type="ECO:0000256" key="1">
    <source>
        <dbReference type="ARBA" id="ARBA00008766"/>
    </source>
</evidence>
<dbReference type="InterPro" id="IPR033740">
    <property type="entry name" value="Pept_M24B"/>
</dbReference>
<dbReference type="InterPro" id="IPR032416">
    <property type="entry name" value="Peptidase_M24_C"/>
</dbReference>
<dbReference type="InterPro" id="IPR050422">
    <property type="entry name" value="X-Pro_aminopeptidase_P"/>
</dbReference>
<gene>
    <name evidence="7" type="ORF">H8B06_20035</name>
</gene>
<evidence type="ECO:0000313" key="8">
    <source>
        <dbReference type="Proteomes" id="UP000602759"/>
    </source>
</evidence>
<evidence type="ECO:0000259" key="5">
    <source>
        <dbReference type="Pfam" id="PF01321"/>
    </source>
</evidence>
<keyword evidence="8" id="KW-1185">Reference proteome</keyword>
<sequence>MSYIERLNAIRREMKLQGIDAYIIPSSDPHISEYLPERYKCIAWVSGFTGSAGTLVITADFAGLWTDARYFVQANEQLAGTGFELVKLKTQGAAEYATWLAEQLPSGSKVAFDGNLASVALAQAVKDTLAPLAIVVDGHVDILEVIWRDRPILPTSPAFLLDEATTGESTISKLSRVREKMSAKRVSAHLVSSLDDLAWLLNIRGNDVPCNPVVLGFVLLAGNETILFIDTGKISEVDKSVLEQAAVQIRPYAEAYAAVSSLKADTILLDPKRTCFAMYDAVPVSTKIMEDLNPSTLMKAVKNDVEAAHTRDVMVKDGVAMTRFFKWVEEQVSFGQLTEISIADKLQELRAEGDDFVDISFDTIAGYRAHGALPHYKATEESNAALKTEGLLLVDSGGQYKDGTTDITRVVSLGHITDEEKADYTLVLKAMIEGSQLVFPKGTCGYQIDAVTRRPLWETLRNYGHGTGHGVGFFLNVHEGPHVFNPTNVDIPVEEGMISSIEPGLYREGEYGIRIENLVLSKAFESNQFGDFIHFETLTICYIATDLVDKSLLDNKHVQWLNNYNRWVFEKLSSHLGTEEAEWLRAKTRAI</sequence>
<feature type="domain" description="Creatinase N-terminal" evidence="5">
    <location>
        <begin position="6"/>
        <end position="132"/>
    </location>
</feature>
<reference evidence="7 8" key="1">
    <citation type="submission" date="2020-08" db="EMBL/GenBank/DDBJ databases">
        <title>Sphingobacterium sp. DN00404 isolated from aquaculture water.</title>
        <authorList>
            <person name="Zhang M."/>
        </authorList>
    </citation>
    <scope>NUCLEOTIDE SEQUENCE [LARGE SCALE GENOMIC DNA]</scope>
    <source>
        <strain evidence="7 8">DN00404</strain>
    </source>
</reference>
<dbReference type="GO" id="GO:0004177">
    <property type="term" value="F:aminopeptidase activity"/>
    <property type="evidence" value="ECO:0007669"/>
    <property type="project" value="UniProtKB-KW"/>
</dbReference>
<dbReference type="Pfam" id="PF16188">
    <property type="entry name" value="Peptidase_M24_C"/>
    <property type="match status" value="1"/>
</dbReference>
<dbReference type="Pfam" id="PF00557">
    <property type="entry name" value="Peptidase_M24"/>
    <property type="match status" value="1"/>
</dbReference>
<keyword evidence="2" id="KW-0479">Metal-binding</keyword>
<dbReference type="Gene3D" id="3.40.350.10">
    <property type="entry name" value="Creatinase/prolidase N-terminal domain"/>
    <property type="match status" value="2"/>
</dbReference>
<dbReference type="Gene3D" id="3.90.230.10">
    <property type="entry name" value="Creatinase/methionine aminopeptidase superfamily"/>
    <property type="match status" value="1"/>
</dbReference>
<dbReference type="SUPFAM" id="SSF53092">
    <property type="entry name" value="Creatinase/prolidase N-terminal domain"/>
    <property type="match status" value="1"/>
</dbReference>
<keyword evidence="7" id="KW-0645">Protease</keyword>
<keyword evidence="3" id="KW-0378">Hydrolase</keyword>
<evidence type="ECO:0000313" key="7">
    <source>
        <dbReference type="EMBL" id="MBD1435119.1"/>
    </source>
</evidence>
<dbReference type="Pfam" id="PF01321">
    <property type="entry name" value="Creatinase_N"/>
    <property type="match status" value="1"/>
</dbReference>
<evidence type="ECO:0000256" key="3">
    <source>
        <dbReference type="ARBA" id="ARBA00022801"/>
    </source>
</evidence>
<dbReference type="PANTHER" id="PTHR43763:SF6">
    <property type="entry name" value="XAA-PRO AMINOPEPTIDASE 1"/>
    <property type="match status" value="1"/>
</dbReference>
<dbReference type="EMBL" id="JACOIK010000020">
    <property type="protein sequence ID" value="MBD1435119.1"/>
    <property type="molecule type" value="Genomic_DNA"/>
</dbReference>
<comment type="similarity">
    <text evidence="1">Belongs to the peptidase M24B family.</text>
</comment>